<keyword evidence="5" id="KW-1185">Reference proteome</keyword>
<dbReference type="Proteomes" id="UP000486602">
    <property type="component" value="Unassembled WGS sequence"/>
</dbReference>
<feature type="chain" id="PRO_5029668564" evidence="2">
    <location>
        <begin position="20"/>
        <end position="365"/>
    </location>
</feature>
<evidence type="ECO:0000313" key="4">
    <source>
        <dbReference type="EMBL" id="NEN24255.1"/>
    </source>
</evidence>
<proteinExistence type="predicted"/>
<evidence type="ECO:0000256" key="2">
    <source>
        <dbReference type="SAM" id="SignalP"/>
    </source>
</evidence>
<evidence type="ECO:0000259" key="3">
    <source>
        <dbReference type="Pfam" id="PF18962"/>
    </source>
</evidence>
<dbReference type="NCBIfam" id="TIGR04183">
    <property type="entry name" value="Por_Secre_tail"/>
    <property type="match status" value="1"/>
</dbReference>
<gene>
    <name evidence="4" type="ORF">G3O08_12150</name>
</gene>
<dbReference type="AlphaFoldDB" id="A0A7K3WUC0"/>
<protein>
    <submittedName>
        <fullName evidence="4">T9SS type A sorting domain-containing protein</fullName>
    </submittedName>
</protein>
<keyword evidence="1 2" id="KW-0732">Signal</keyword>
<reference evidence="4 5" key="1">
    <citation type="submission" date="2020-02" db="EMBL/GenBank/DDBJ databases">
        <title>Out from the shadows clarifying the taxonomy of the family Cryomorphaceae and related taxa by utilizing the GTDB taxonomic framework.</title>
        <authorList>
            <person name="Bowman J.P."/>
        </authorList>
    </citation>
    <scope>NUCLEOTIDE SEQUENCE [LARGE SCALE GENOMIC DNA]</scope>
    <source>
        <strain evidence="4 5">QSSC 1-22</strain>
    </source>
</reference>
<dbReference type="RefSeq" id="WP_163285648.1">
    <property type="nucleotide sequence ID" value="NZ_JAAGVY010000022.1"/>
</dbReference>
<evidence type="ECO:0000313" key="5">
    <source>
        <dbReference type="Proteomes" id="UP000486602"/>
    </source>
</evidence>
<comment type="caution">
    <text evidence="4">The sequence shown here is derived from an EMBL/GenBank/DDBJ whole genome shotgun (WGS) entry which is preliminary data.</text>
</comment>
<dbReference type="Pfam" id="PF18962">
    <property type="entry name" value="Por_Secre_tail"/>
    <property type="match status" value="1"/>
</dbReference>
<accession>A0A7K3WUC0</accession>
<dbReference type="InterPro" id="IPR026444">
    <property type="entry name" value="Secre_tail"/>
</dbReference>
<feature type="domain" description="Secretion system C-terminal sorting" evidence="3">
    <location>
        <begin position="298"/>
        <end position="363"/>
    </location>
</feature>
<evidence type="ECO:0000256" key="1">
    <source>
        <dbReference type="ARBA" id="ARBA00022729"/>
    </source>
</evidence>
<dbReference type="EMBL" id="JAAGVY010000022">
    <property type="protein sequence ID" value="NEN24255.1"/>
    <property type="molecule type" value="Genomic_DNA"/>
</dbReference>
<sequence length="365" mass="40173">MAKHLLKFLLVTLPVSIFAQDLELLTPLSSTISESSGLIYLNGKLITHSDSGGEARLYEIDSLTGNVLRTVAVLNAINKDWEDLAHDNTYIYIGDFGNNNGVRTDLKVYRILQSDYFESDNDQATAEAISFNYSDQTDFTSAPFSTNFDAEAFISYQDSLYIFTKNWGDNRTNVYPLSKLPGNYALNRTDSMDAQGMITGAAINENTGRLILSGYSLISPFAIIISSFPEGQFSQGITEHIDLQAPSGYSYQIEGVSEINPGLFYFTSEGGFLGNSGLFKLNLNLTGIAKTEKEEFTISPNPATDYFTVNTSGKIKLKLFNSAGDLVQVEDSNRMDVSSLSRGIYLLEIRGSGNKIIATKRIVLN</sequence>
<organism evidence="4 5">
    <name type="scientific">Cryomorpha ignava</name>
    <dbReference type="NCBI Taxonomy" id="101383"/>
    <lineage>
        <taxon>Bacteria</taxon>
        <taxon>Pseudomonadati</taxon>
        <taxon>Bacteroidota</taxon>
        <taxon>Flavobacteriia</taxon>
        <taxon>Flavobacteriales</taxon>
        <taxon>Cryomorphaceae</taxon>
        <taxon>Cryomorpha</taxon>
    </lineage>
</organism>
<name>A0A7K3WUC0_9FLAO</name>
<feature type="signal peptide" evidence="2">
    <location>
        <begin position="1"/>
        <end position="19"/>
    </location>
</feature>